<keyword evidence="2" id="KW-0812">Transmembrane</keyword>
<dbReference type="InterPro" id="IPR003362">
    <property type="entry name" value="Bact_transf"/>
</dbReference>
<evidence type="ECO:0000256" key="1">
    <source>
        <dbReference type="ARBA" id="ARBA00006464"/>
    </source>
</evidence>
<gene>
    <name evidence="4" type="ORF">ENW00_00045</name>
</gene>
<organism evidence="4">
    <name type="scientific">Dictyoglomus thermophilum</name>
    <dbReference type="NCBI Taxonomy" id="14"/>
    <lineage>
        <taxon>Bacteria</taxon>
        <taxon>Pseudomonadati</taxon>
        <taxon>Dictyoglomota</taxon>
        <taxon>Dictyoglomia</taxon>
        <taxon>Dictyoglomales</taxon>
        <taxon>Dictyoglomaceae</taxon>
        <taxon>Dictyoglomus</taxon>
    </lineage>
</organism>
<reference evidence="4" key="1">
    <citation type="journal article" date="2020" name="mSystems">
        <title>Genome- and Community-Level Interaction Insights into Carbon Utilization and Element Cycling Functions of Hydrothermarchaeota in Hydrothermal Sediment.</title>
        <authorList>
            <person name="Zhou Z."/>
            <person name="Liu Y."/>
            <person name="Xu W."/>
            <person name="Pan J."/>
            <person name="Luo Z.H."/>
            <person name="Li M."/>
        </authorList>
    </citation>
    <scope>NUCLEOTIDE SEQUENCE [LARGE SCALE GENOMIC DNA]</scope>
    <source>
        <strain evidence="4">SpSt-81</strain>
    </source>
</reference>
<name>A0A7C3RJE8_DICTH</name>
<feature type="domain" description="Bacterial sugar transferase" evidence="3">
    <location>
        <begin position="5"/>
        <end position="197"/>
    </location>
</feature>
<evidence type="ECO:0000313" key="4">
    <source>
        <dbReference type="EMBL" id="HFX12543.1"/>
    </source>
</evidence>
<keyword evidence="2" id="KW-1133">Transmembrane helix</keyword>
<sequence>MRKCKRFFDLFFTILGLPFLFPLFVIVALLIKIEDGGPVFFVQKRIGYKGKAFYMWKFRTMVIDAEKKGGLITVGKDPRITRIGYYLRKFKLDEFPQLFNVLKGEMSLVGPRPEVEKYVMLYNSEQREVLNLIPGMTDPASIKYVNENEILAQADDPEKVYIEQVMPEKIRLNLEYAEKATCCSDFLIIIKTFFRIFE</sequence>
<evidence type="ECO:0000259" key="3">
    <source>
        <dbReference type="Pfam" id="PF02397"/>
    </source>
</evidence>
<dbReference type="PANTHER" id="PTHR30576">
    <property type="entry name" value="COLANIC BIOSYNTHESIS UDP-GLUCOSE LIPID CARRIER TRANSFERASE"/>
    <property type="match status" value="1"/>
</dbReference>
<proteinExistence type="inferred from homology"/>
<dbReference type="EMBL" id="DTIN01000002">
    <property type="protein sequence ID" value="HFX12543.1"/>
    <property type="molecule type" value="Genomic_DNA"/>
</dbReference>
<keyword evidence="2" id="KW-0472">Membrane</keyword>
<feature type="transmembrane region" description="Helical" evidence="2">
    <location>
        <begin position="7"/>
        <end position="31"/>
    </location>
</feature>
<dbReference type="AlphaFoldDB" id="A0A7C3RJE8"/>
<dbReference type="Pfam" id="PF02397">
    <property type="entry name" value="Bac_transf"/>
    <property type="match status" value="1"/>
</dbReference>
<accession>A0A7C3RJE8</accession>
<keyword evidence="4" id="KW-0808">Transferase</keyword>
<protein>
    <submittedName>
        <fullName evidence="4">Sugar transferase</fullName>
    </submittedName>
</protein>
<comment type="caution">
    <text evidence="4">The sequence shown here is derived from an EMBL/GenBank/DDBJ whole genome shotgun (WGS) entry which is preliminary data.</text>
</comment>
<evidence type="ECO:0000256" key="2">
    <source>
        <dbReference type="SAM" id="Phobius"/>
    </source>
</evidence>
<dbReference type="GO" id="GO:0016780">
    <property type="term" value="F:phosphotransferase activity, for other substituted phosphate groups"/>
    <property type="evidence" value="ECO:0007669"/>
    <property type="project" value="TreeGrafter"/>
</dbReference>
<dbReference type="PANTHER" id="PTHR30576:SF20">
    <property type="entry name" value="QUINOVOSAMINEPHOSPHOTRANSFERAE-RELATED"/>
    <property type="match status" value="1"/>
</dbReference>
<comment type="similarity">
    <text evidence="1">Belongs to the bacterial sugar transferase family.</text>
</comment>